<dbReference type="Proteomes" id="UP001059617">
    <property type="component" value="Chromosome"/>
</dbReference>
<dbReference type="RefSeq" id="WP_259856159.1">
    <property type="nucleotide sequence ID" value="NZ_BAAAST010000081.1"/>
</dbReference>
<evidence type="ECO:0000259" key="2">
    <source>
        <dbReference type="SMART" id="SM00909"/>
    </source>
</evidence>
<proteinExistence type="predicted"/>
<sequence length="189" mass="19781">MRRALAATVAGMLLTGMLLSGCGVPTESGPRPLEPSVHVANPDTPTADTSLPPGAAVEKLYLVRGNQLVGVERRVDRPPTLERQLADLLAGPTEREQDGGYGSALAGTDFILGAQLESGTAVVTVGGTTIRNDEVLAYGQVVCTLAARDDVDRVRFVQDGQPLEVPRADGSLTSDPLTSADYVTLMAVR</sequence>
<dbReference type="EMBL" id="CP073720">
    <property type="protein sequence ID" value="UWP78776.1"/>
    <property type="molecule type" value="Genomic_DNA"/>
</dbReference>
<feature type="chain" id="PRO_5047508974" evidence="1">
    <location>
        <begin position="21"/>
        <end position="189"/>
    </location>
</feature>
<dbReference type="Pfam" id="PF10646">
    <property type="entry name" value="Germane"/>
    <property type="match status" value="1"/>
</dbReference>
<evidence type="ECO:0000313" key="3">
    <source>
        <dbReference type="EMBL" id="UWP78776.1"/>
    </source>
</evidence>
<feature type="domain" description="GerMN" evidence="2">
    <location>
        <begin position="81"/>
        <end position="167"/>
    </location>
</feature>
<keyword evidence="1" id="KW-0732">Signal</keyword>
<gene>
    <name evidence="3" type="ORF">Dfulv_26775</name>
</gene>
<reference evidence="3" key="2">
    <citation type="submission" date="2022-09" db="EMBL/GenBank/DDBJ databases">
        <title>Biosynthetic gene clusters of Dactylosporangioum fulvum.</title>
        <authorList>
            <person name="Caradec T."/>
        </authorList>
    </citation>
    <scope>NUCLEOTIDE SEQUENCE</scope>
    <source>
        <strain evidence="3">NRRL B-16292</strain>
    </source>
</reference>
<organism evidence="3 4">
    <name type="scientific">Dactylosporangium fulvum</name>
    <dbReference type="NCBI Taxonomy" id="53359"/>
    <lineage>
        <taxon>Bacteria</taxon>
        <taxon>Bacillati</taxon>
        <taxon>Actinomycetota</taxon>
        <taxon>Actinomycetes</taxon>
        <taxon>Micromonosporales</taxon>
        <taxon>Micromonosporaceae</taxon>
        <taxon>Dactylosporangium</taxon>
    </lineage>
</organism>
<evidence type="ECO:0000256" key="1">
    <source>
        <dbReference type="SAM" id="SignalP"/>
    </source>
</evidence>
<dbReference type="SMART" id="SM00909">
    <property type="entry name" value="Germane"/>
    <property type="match status" value="1"/>
</dbReference>
<protein>
    <submittedName>
        <fullName evidence="3">GerMN domain-containing protein</fullName>
    </submittedName>
</protein>
<accession>A0ABY5VSH5</accession>
<name>A0ABY5VSH5_9ACTN</name>
<evidence type="ECO:0000313" key="4">
    <source>
        <dbReference type="Proteomes" id="UP001059617"/>
    </source>
</evidence>
<feature type="signal peptide" evidence="1">
    <location>
        <begin position="1"/>
        <end position="20"/>
    </location>
</feature>
<dbReference type="PROSITE" id="PS51257">
    <property type="entry name" value="PROKAR_LIPOPROTEIN"/>
    <property type="match status" value="1"/>
</dbReference>
<dbReference type="InterPro" id="IPR019606">
    <property type="entry name" value="GerMN"/>
</dbReference>
<keyword evidence="4" id="KW-1185">Reference proteome</keyword>
<reference evidence="3" key="1">
    <citation type="submission" date="2021-04" db="EMBL/GenBank/DDBJ databases">
        <authorList>
            <person name="Hartkoorn R.C."/>
            <person name="Beaudoing E."/>
            <person name="Hot D."/>
        </authorList>
    </citation>
    <scope>NUCLEOTIDE SEQUENCE</scope>
    <source>
        <strain evidence="3">NRRL B-16292</strain>
    </source>
</reference>